<comment type="caution">
    <text evidence="2">The sequence shown here is derived from an EMBL/GenBank/DDBJ whole genome shotgun (WGS) entry which is preliminary data.</text>
</comment>
<sequence length="442" mass="48506">MDDLDTFVAKAREAAMAEANGLFHAKNGLKRQRSESWGEEDRPLKQTRAEEKDEPSLNFNGLKVRNPVVCVLDGTGDVVPLAWPPPGIVDHGPLVLPDHYVVVGDIKLFGLVDATISVFQGCLTPGHPYSEIVTPKVSALSASTFLPSLKDSPLDSIALENLRFTYSEVSFDTRQSAGLYLETDVVFCDDLQPVADILRDFFRQEHPALHVSAYLGSERNWILPLSTVEIVLRGSLEGTNVNVLDVLTFTRVGVEVGFCQRADDDNTGGSAWRRTYGFFGDLHLKVPGSVVPLQVQYKLTVGTGHYILFVLLKDDEWKDVFGVNGLSLRDVQMTAILANLDEKAELQFRVQAALDWNDAQLLMSGSYSKTEYSLDAYIGDLSLKELGKLFKRVTDYELEAFDHDVVFDSISLCISSDGLVLSGAVTVDGYSTACATIAIAGD</sequence>
<keyword evidence="3" id="KW-1185">Reference proteome</keyword>
<feature type="non-terminal residue" evidence="2">
    <location>
        <position position="442"/>
    </location>
</feature>
<dbReference type="EMBL" id="CAWUHC010000103">
    <property type="protein sequence ID" value="CAK7232399.1"/>
    <property type="molecule type" value="Genomic_DNA"/>
</dbReference>
<evidence type="ECO:0000313" key="3">
    <source>
        <dbReference type="Proteomes" id="UP001642406"/>
    </source>
</evidence>
<protein>
    <submittedName>
        <fullName evidence="2">Uncharacterized protein</fullName>
    </submittedName>
</protein>
<accession>A0ABP0CJZ9</accession>
<organism evidence="2 3">
    <name type="scientific">Sporothrix bragantina</name>
    <dbReference type="NCBI Taxonomy" id="671064"/>
    <lineage>
        <taxon>Eukaryota</taxon>
        <taxon>Fungi</taxon>
        <taxon>Dikarya</taxon>
        <taxon>Ascomycota</taxon>
        <taxon>Pezizomycotina</taxon>
        <taxon>Sordariomycetes</taxon>
        <taxon>Sordariomycetidae</taxon>
        <taxon>Ophiostomatales</taxon>
        <taxon>Ophiostomataceae</taxon>
        <taxon>Sporothrix</taxon>
    </lineage>
</organism>
<gene>
    <name evidence="2" type="ORF">SBRCBS47491_008256</name>
</gene>
<feature type="compositionally biased region" description="Basic and acidic residues" evidence="1">
    <location>
        <begin position="32"/>
        <end position="55"/>
    </location>
</feature>
<evidence type="ECO:0000256" key="1">
    <source>
        <dbReference type="SAM" id="MobiDB-lite"/>
    </source>
</evidence>
<evidence type="ECO:0000313" key="2">
    <source>
        <dbReference type="EMBL" id="CAK7232399.1"/>
    </source>
</evidence>
<reference evidence="2 3" key="1">
    <citation type="submission" date="2024-01" db="EMBL/GenBank/DDBJ databases">
        <authorList>
            <person name="Allen C."/>
            <person name="Tagirdzhanova G."/>
        </authorList>
    </citation>
    <scope>NUCLEOTIDE SEQUENCE [LARGE SCALE GENOMIC DNA]</scope>
</reference>
<name>A0ABP0CJZ9_9PEZI</name>
<dbReference type="Proteomes" id="UP001642406">
    <property type="component" value="Unassembled WGS sequence"/>
</dbReference>
<feature type="region of interest" description="Disordered" evidence="1">
    <location>
        <begin position="27"/>
        <end position="55"/>
    </location>
</feature>
<proteinExistence type="predicted"/>